<keyword evidence="14" id="KW-1185">Reference proteome</keyword>
<keyword evidence="7" id="KW-0238">DNA-binding</keyword>
<name>A0A8K0NRX5_9TREE</name>
<accession>A0A8K0NRX5</accession>
<dbReference type="FunFam" id="3.30.160.60:FF:000110">
    <property type="entry name" value="Zinc finger protein-like"/>
    <property type="match status" value="1"/>
</dbReference>
<evidence type="ECO:0000256" key="7">
    <source>
        <dbReference type="ARBA" id="ARBA00023125"/>
    </source>
</evidence>
<comment type="subcellular location">
    <subcellularLocation>
        <location evidence="1">Nucleus</location>
    </subcellularLocation>
</comment>
<dbReference type="InterPro" id="IPR050329">
    <property type="entry name" value="GLI_C2H2-zinc-finger"/>
</dbReference>
<protein>
    <recommendedName>
        <fullName evidence="12">C2H2-type domain-containing protein</fullName>
    </recommendedName>
</protein>
<evidence type="ECO:0000256" key="4">
    <source>
        <dbReference type="ARBA" id="ARBA00022771"/>
    </source>
</evidence>
<evidence type="ECO:0000256" key="10">
    <source>
        <dbReference type="PROSITE-ProRule" id="PRU00042"/>
    </source>
</evidence>
<reference evidence="13" key="1">
    <citation type="submission" date="2020-04" db="EMBL/GenBank/DDBJ databases">
        <title>Analysis of mating type loci in Filobasidium floriforme.</title>
        <authorList>
            <person name="Nowrousian M."/>
        </authorList>
    </citation>
    <scope>NUCLEOTIDE SEQUENCE</scope>
    <source>
        <strain evidence="13">CBS 6242</strain>
    </source>
</reference>
<dbReference type="GO" id="GO:0005634">
    <property type="term" value="C:nucleus"/>
    <property type="evidence" value="ECO:0007669"/>
    <property type="project" value="UniProtKB-SubCell"/>
</dbReference>
<evidence type="ECO:0000256" key="11">
    <source>
        <dbReference type="SAM" id="MobiDB-lite"/>
    </source>
</evidence>
<dbReference type="PANTHER" id="PTHR19818:SF139">
    <property type="entry name" value="PAIR-RULE PROTEIN ODD-PAIRED"/>
    <property type="match status" value="1"/>
</dbReference>
<feature type="compositionally biased region" description="Polar residues" evidence="11">
    <location>
        <begin position="62"/>
        <end position="103"/>
    </location>
</feature>
<feature type="domain" description="C2H2-type" evidence="12">
    <location>
        <begin position="368"/>
        <end position="397"/>
    </location>
</feature>
<proteinExistence type="predicted"/>
<evidence type="ECO:0000256" key="6">
    <source>
        <dbReference type="ARBA" id="ARBA00023015"/>
    </source>
</evidence>
<feature type="compositionally biased region" description="Polar residues" evidence="11">
    <location>
        <begin position="25"/>
        <end position="38"/>
    </location>
</feature>
<organism evidence="13 14">
    <name type="scientific">Filobasidium floriforme</name>
    <dbReference type="NCBI Taxonomy" id="5210"/>
    <lineage>
        <taxon>Eukaryota</taxon>
        <taxon>Fungi</taxon>
        <taxon>Dikarya</taxon>
        <taxon>Basidiomycota</taxon>
        <taxon>Agaricomycotina</taxon>
        <taxon>Tremellomycetes</taxon>
        <taxon>Filobasidiales</taxon>
        <taxon>Filobasidiaceae</taxon>
        <taxon>Filobasidium</taxon>
    </lineage>
</organism>
<dbReference type="InterPro" id="IPR013087">
    <property type="entry name" value="Znf_C2H2_type"/>
</dbReference>
<dbReference type="AlphaFoldDB" id="A0A8K0NRX5"/>
<dbReference type="PROSITE" id="PS00028">
    <property type="entry name" value="ZINC_FINGER_C2H2_1"/>
    <property type="match status" value="2"/>
</dbReference>
<feature type="region of interest" description="Disordered" evidence="11">
    <location>
        <begin position="282"/>
        <end position="307"/>
    </location>
</feature>
<evidence type="ECO:0000256" key="3">
    <source>
        <dbReference type="ARBA" id="ARBA00022737"/>
    </source>
</evidence>
<dbReference type="SMART" id="SM00355">
    <property type="entry name" value="ZnF_C2H2"/>
    <property type="match status" value="2"/>
</dbReference>
<evidence type="ECO:0000256" key="8">
    <source>
        <dbReference type="ARBA" id="ARBA00023163"/>
    </source>
</evidence>
<dbReference type="GO" id="GO:0008270">
    <property type="term" value="F:zinc ion binding"/>
    <property type="evidence" value="ECO:0007669"/>
    <property type="project" value="UniProtKB-KW"/>
</dbReference>
<dbReference type="GO" id="GO:0045944">
    <property type="term" value="P:positive regulation of transcription by RNA polymerase II"/>
    <property type="evidence" value="ECO:0007669"/>
    <property type="project" value="UniProtKB-ARBA"/>
</dbReference>
<evidence type="ECO:0000256" key="9">
    <source>
        <dbReference type="ARBA" id="ARBA00023242"/>
    </source>
</evidence>
<feature type="domain" description="C2H2-type" evidence="12">
    <location>
        <begin position="340"/>
        <end position="367"/>
    </location>
</feature>
<dbReference type="GO" id="GO:0000981">
    <property type="term" value="F:DNA-binding transcription factor activity, RNA polymerase II-specific"/>
    <property type="evidence" value="ECO:0007669"/>
    <property type="project" value="TreeGrafter"/>
</dbReference>
<dbReference type="PANTHER" id="PTHR19818">
    <property type="entry name" value="ZINC FINGER PROTEIN ZIC AND GLI"/>
    <property type="match status" value="1"/>
</dbReference>
<dbReference type="GO" id="GO:0000978">
    <property type="term" value="F:RNA polymerase II cis-regulatory region sequence-specific DNA binding"/>
    <property type="evidence" value="ECO:0007669"/>
    <property type="project" value="TreeGrafter"/>
</dbReference>
<keyword evidence="3" id="KW-0677">Repeat</keyword>
<dbReference type="EMBL" id="JABELV010000109">
    <property type="protein sequence ID" value="KAG7530761.1"/>
    <property type="molecule type" value="Genomic_DNA"/>
</dbReference>
<keyword evidence="5" id="KW-0862">Zinc</keyword>
<keyword evidence="4 10" id="KW-0863">Zinc-finger</keyword>
<keyword evidence="8" id="KW-0804">Transcription</keyword>
<evidence type="ECO:0000259" key="12">
    <source>
        <dbReference type="PROSITE" id="PS50157"/>
    </source>
</evidence>
<dbReference type="PROSITE" id="PS50157">
    <property type="entry name" value="ZINC_FINGER_C2H2_2"/>
    <property type="match status" value="2"/>
</dbReference>
<feature type="region of interest" description="Disordered" evidence="11">
    <location>
        <begin position="1"/>
        <end position="107"/>
    </location>
</feature>
<feature type="region of interest" description="Disordered" evidence="11">
    <location>
        <begin position="152"/>
        <end position="175"/>
    </location>
</feature>
<dbReference type="Gene3D" id="3.30.160.60">
    <property type="entry name" value="Classic Zinc Finger"/>
    <property type="match status" value="2"/>
</dbReference>
<evidence type="ECO:0000256" key="5">
    <source>
        <dbReference type="ARBA" id="ARBA00022833"/>
    </source>
</evidence>
<dbReference type="Pfam" id="PF00096">
    <property type="entry name" value="zf-C2H2"/>
    <property type="match status" value="2"/>
</dbReference>
<keyword evidence="6" id="KW-0805">Transcription regulation</keyword>
<evidence type="ECO:0000313" key="13">
    <source>
        <dbReference type="EMBL" id="KAG7530761.1"/>
    </source>
</evidence>
<dbReference type="Proteomes" id="UP000812966">
    <property type="component" value="Unassembled WGS sequence"/>
</dbReference>
<evidence type="ECO:0000256" key="1">
    <source>
        <dbReference type="ARBA" id="ARBA00004123"/>
    </source>
</evidence>
<evidence type="ECO:0000256" key="2">
    <source>
        <dbReference type="ARBA" id="ARBA00022723"/>
    </source>
</evidence>
<keyword evidence="2" id="KW-0479">Metal-binding</keyword>
<comment type="caution">
    <text evidence="13">The sequence shown here is derived from an EMBL/GenBank/DDBJ whole genome shotgun (WGS) entry which is preliminary data.</text>
</comment>
<feature type="region of interest" description="Disordered" evidence="11">
    <location>
        <begin position="389"/>
        <end position="449"/>
    </location>
</feature>
<feature type="compositionally biased region" description="Polar residues" evidence="11">
    <location>
        <begin position="420"/>
        <end position="434"/>
    </location>
</feature>
<feature type="compositionally biased region" description="Basic and acidic residues" evidence="11">
    <location>
        <begin position="391"/>
        <end position="403"/>
    </location>
</feature>
<evidence type="ECO:0000313" key="14">
    <source>
        <dbReference type="Proteomes" id="UP000812966"/>
    </source>
</evidence>
<gene>
    <name evidence="13" type="ORF">FFLO_04803</name>
</gene>
<sequence>MSSPPLPTHFTFKVPQPRDSPQVAGFQSNSTSYSSSLGRSFGNALRQDPGEHIIPGGDFDGFSSSPAPRSSHQREQQSIWGTNSLGPTRYQTSATRGHQQSDSMDSKMGSFDAPSAGFIGMAITMNDRPGSYQPPDTHPNMMPSTPVPIPSRAPLHSSQSWEARNPPPLSSASSAAYTTAMTPSTGRQVMSYPTMGFHIKNSYDSPPSWHLDPPSYHQQPQQQMMAAHVYATPTPTSRRPAHLMTTPSSAPMGDKFKFLPPRQLPGSISQPHFILPAPTNMVNANGQDLPASSPPTDDGPSHRHWPTSSDIFMAQYENSFDPLGRPIMKRSSTARPSKEHRCPTCHKVFARPSALQTHQAVHTGAKPFQCPILSCGKRFSVLSNMRRHVRTHDQHPDQSRSRETGMGYFSGDEYEGNASDEYSSPPQFRSPNQGRSKRRAKQEPDDIAFDSAALGNAAAVPYYQPHPIYHFGMSSSGLN</sequence>
<dbReference type="SUPFAM" id="SSF57667">
    <property type="entry name" value="beta-beta-alpha zinc fingers"/>
    <property type="match status" value="1"/>
</dbReference>
<dbReference type="InterPro" id="IPR036236">
    <property type="entry name" value="Znf_C2H2_sf"/>
</dbReference>
<keyword evidence="9" id="KW-0539">Nucleus</keyword>
<dbReference type="FunFam" id="3.30.160.60:FF:001228">
    <property type="entry name" value="Zinc finger protein 236"/>
    <property type="match status" value="1"/>
</dbReference>